<dbReference type="PANTHER" id="PTHR24637">
    <property type="entry name" value="COLLAGEN"/>
    <property type="match status" value="1"/>
</dbReference>
<keyword evidence="2" id="KW-0964">Secreted</keyword>
<comment type="caution">
    <text evidence="6">The sequence shown here is derived from an EMBL/GenBank/DDBJ whole genome shotgun (WGS) entry which is preliminary data.</text>
</comment>
<keyword evidence="7" id="KW-1185">Reference proteome</keyword>
<evidence type="ECO:0000313" key="6">
    <source>
        <dbReference type="EMBL" id="KJV05356.1"/>
    </source>
</evidence>
<evidence type="ECO:0000259" key="5">
    <source>
        <dbReference type="Pfam" id="PF24517"/>
    </source>
</evidence>
<dbReference type="Pfam" id="PF24517">
    <property type="entry name" value="CBM96"/>
    <property type="match status" value="1"/>
</dbReference>
<feature type="region of interest" description="Disordered" evidence="4">
    <location>
        <begin position="187"/>
        <end position="273"/>
    </location>
</feature>
<evidence type="ECO:0000313" key="7">
    <source>
        <dbReference type="Proteomes" id="UP000033684"/>
    </source>
</evidence>
<dbReference type="GO" id="GO:0005576">
    <property type="term" value="C:extracellular region"/>
    <property type="evidence" value="ECO:0007669"/>
    <property type="project" value="UniProtKB-SubCell"/>
</dbReference>
<evidence type="ECO:0000256" key="4">
    <source>
        <dbReference type="SAM" id="MobiDB-lite"/>
    </source>
</evidence>
<dbReference type="Pfam" id="PF01391">
    <property type="entry name" value="Collagen"/>
    <property type="match status" value="1"/>
</dbReference>
<dbReference type="PANTHER" id="PTHR24637:SF421">
    <property type="entry name" value="CUTICLE COLLAGEN DPY-2"/>
    <property type="match status" value="1"/>
</dbReference>
<feature type="non-terminal residue" evidence="6">
    <location>
        <position position="273"/>
    </location>
</feature>
<evidence type="ECO:0000256" key="3">
    <source>
        <dbReference type="ARBA" id="ARBA00022729"/>
    </source>
</evidence>
<feature type="compositionally biased region" description="Low complexity" evidence="4">
    <location>
        <begin position="191"/>
        <end position="273"/>
    </location>
</feature>
<protein>
    <recommendedName>
        <fullName evidence="5">Carbohydrate-binding module family 96 domain-containing protein</fullName>
    </recommendedName>
</protein>
<feature type="domain" description="Carbohydrate-binding module family 96" evidence="5">
    <location>
        <begin position="29"/>
        <end position="173"/>
    </location>
</feature>
<dbReference type="InterPro" id="IPR008160">
    <property type="entry name" value="Collagen"/>
</dbReference>
<dbReference type="NCBIfam" id="NF033679">
    <property type="entry name" value="DNRLRE_dom"/>
    <property type="match status" value="1"/>
</dbReference>
<proteinExistence type="predicted"/>
<organism evidence="6 7">
    <name type="scientific">Methylocucumis oryzae</name>
    <dbReference type="NCBI Taxonomy" id="1632867"/>
    <lineage>
        <taxon>Bacteria</taxon>
        <taxon>Pseudomonadati</taxon>
        <taxon>Pseudomonadota</taxon>
        <taxon>Gammaproteobacteria</taxon>
        <taxon>Methylococcales</taxon>
        <taxon>Methylococcaceae</taxon>
        <taxon>Methylocucumis</taxon>
    </lineage>
</organism>
<dbReference type="InterPro" id="IPR055372">
    <property type="entry name" value="CBM96"/>
</dbReference>
<dbReference type="Proteomes" id="UP000033684">
    <property type="component" value="Unassembled WGS sequence"/>
</dbReference>
<accession>A0A0F3IF22</accession>
<evidence type="ECO:0000256" key="2">
    <source>
        <dbReference type="ARBA" id="ARBA00022525"/>
    </source>
</evidence>
<dbReference type="RefSeq" id="WP_045780391.1">
    <property type="nucleotide sequence ID" value="NZ_LAJX01000241.1"/>
</dbReference>
<gene>
    <name evidence="6" type="ORF">VZ94_18710</name>
</gene>
<sequence>MLGISTANADPLLRFDSYAPITPSSIPSQNRHGAEPTLIVNQHNIGYLSFYLQRSLPNQLKASDIQKATVAVFLNKVDAGGVLAVAKVIEDWNEKTIPHKNQAPAYDTVTIKRFEIKPAYAGRWIQLDVTSIVKDWVNGNEISEEASYGFALISENQLDITIDSKENTTTSHQALFEVVLNKTSSVGAKGETGATGARGNTGASGLTGATGATGNTGTSGNTGKTGATGANGNTGTSGNTGATGANGNTGASGNTGATGANGNTGASGNTGAT</sequence>
<name>A0A0F3IF22_9GAMM</name>
<comment type="subcellular location">
    <subcellularLocation>
        <location evidence="1">Secreted</location>
    </subcellularLocation>
</comment>
<dbReference type="AlphaFoldDB" id="A0A0F3IF22"/>
<reference evidence="7" key="1">
    <citation type="submission" date="2015-03" db="EMBL/GenBank/DDBJ databases">
        <title>Draft genome sequence of a novel methanotroph (Sn10-6) isolated from flooded ricefield rhizosphere in India.</title>
        <authorList>
            <person name="Pandit P.S."/>
            <person name="Pore S.D."/>
            <person name="Arora P."/>
            <person name="Kapse N.G."/>
            <person name="Dhakephalkar P.K."/>
            <person name="Rahalkar M.C."/>
        </authorList>
    </citation>
    <scope>NUCLEOTIDE SEQUENCE [LARGE SCALE GENOMIC DNA]</scope>
    <source>
        <strain evidence="7">Sn10-6</strain>
    </source>
</reference>
<reference evidence="6 7" key="2">
    <citation type="journal article" date="2016" name="Microb. Ecol.">
        <title>Genome Characteristics of a Novel Type I Methanotroph (Sn10-6) Isolated from a Flooded Indian Rice Field.</title>
        <authorList>
            <person name="Rahalkar M.C."/>
            <person name="Pandit P.S."/>
            <person name="Dhakephalkar P.K."/>
            <person name="Pore S."/>
            <person name="Arora P."/>
            <person name="Kapse N."/>
        </authorList>
    </citation>
    <scope>NUCLEOTIDE SEQUENCE [LARGE SCALE GENOMIC DNA]</scope>
    <source>
        <strain evidence="6 7">Sn10-6</strain>
    </source>
</reference>
<keyword evidence="3" id="KW-0732">Signal</keyword>
<dbReference type="PATRIC" id="fig|1632867.3.peg.2890"/>
<evidence type="ECO:0000256" key="1">
    <source>
        <dbReference type="ARBA" id="ARBA00004613"/>
    </source>
</evidence>
<dbReference type="EMBL" id="LAJX01000241">
    <property type="protein sequence ID" value="KJV05356.1"/>
    <property type="molecule type" value="Genomic_DNA"/>
</dbReference>